<reference evidence="1" key="2">
    <citation type="submission" date="2021-03" db="UniProtKB">
        <authorList>
            <consortium name="EnsemblPlants"/>
        </authorList>
    </citation>
    <scope>IDENTIFICATION</scope>
</reference>
<dbReference type="AlphaFoldDB" id="A0A803R741"/>
<dbReference type="EMBL" id="UZAU01000617">
    <property type="status" value="NOT_ANNOTATED_CDS"/>
    <property type="molecule type" value="Genomic_DNA"/>
</dbReference>
<evidence type="ECO:0000313" key="2">
    <source>
        <dbReference type="Proteomes" id="UP000596661"/>
    </source>
</evidence>
<keyword evidence="2" id="KW-1185">Reference proteome</keyword>
<protein>
    <submittedName>
        <fullName evidence="1">Uncharacterized protein</fullName>
    </submittedName>
</protein>
<proteinExistence type="predicted"/>
<accession>A0A803R741</accession>
<sequence>MFLFHKLRFVHIEMVFPNIYTTHIIISKNETKYTDIDSQSCTSPNYFPTRSISFLFAERTHPIQQPQSAQSSIVNGVFL</sequence>
<organism evidence="1 2">
    <name type="scientific">Cannabis sativa</name>
    <name type="common">Hemp</name>
    <name type="synonym">Marijuana</name>
    <dbReference type="NCBI Taxonomy" id="3483"/>
    <lineage>
        <taxon>Eukaryota</taxon>
        <taxon>Viridiplantae</taxon>
        <taxon>Streptophyta</taxon>
        <taxon>Embryophyta</taxon>
        <taxon>Tracheophyta</taxon>
        <taxon>Spermatophyta</taxon>
        <taxon>Magnoliopsida</taxon>
        <taxon>eudicotyledons</taxon>
        <taxon>Gunneridae</taxon>
        <taxon>Pentapetalae</taxon>
        <taxon>rosids</taxon>
        <taxon>fabids</taxon>
        <taxon>Rosales</taxon>
        <taxon>Cannabaceae</taxon>
        <taxon>Cannabis</taxon>
    </lineage>
</organism>
<dbReference type="Gramene" id="novel_model_5878_5bd9a17a">
    <property type="protein sequence ID" value="cds.novel_model_5878_5bd9a17a"/>
    <property type="gene ID" value="novel_gene_3013_5bd9a17a"/>
</dbReference>
<dbReference type="EnsemblPlants" id="novel_model_5878_5bd9a17a">
    <property type="protein sequence ID" value="cds.novel_model_5878_5bd9a17a"/>
    <property type="gene ID" value="novel_gene_3013_5bd9a17a"/>
</dbReference>
<name>A0A803R741_CANSA</name>
<reference evidence="1" key="1">
    <citation type="submission" date="2018-11" db="EMBL/GenBank/DDBJ databases">
        <authorList>
            <person name="Grassa J C."/>
        </authorList>
    </citation>
    <scope>NUCLEOTIDE SEQUENCE [LARGE SCALE GENOMIC DNA]</scope>
</reference>
<evidence type="ECO:0000313" key="1">
    <source>
        <dbReference type="EnsemblPlants" id="cds.novel_model_5878_5bd9a17a"/>
    </source>
</evidence>
<dbReference type="Proteomes" id="UP000596661">
    <property type="component" value="Chromosome 6"/>
</dbReference>